<dbReference type="GO" id="GO:0005216">
    <property type="term" value="F:monoatomic ion channel activity"/>
    <property type="evidence" value="ECO:0007669"/>
    <property type="project" value="InterPro"/>
</dbReference>
<dbReference type="Pfam" id="PF00520">
    <property type="entry name" value="Ion_trans"/>
    <property type="match status" value="1"/>
</dbReference>
<sequence length="1079" mass="123453">MKQSINKSILFMKSNSEGRVVVIIRSKDNRNSPIHTDEIYLPLKHLNNPSTSIKDDFRHEHHYFASACQALHHLCSYKQNAEYENDELEMATITTMFNRTLAIVNRSIRTMKLIKSKYFTTISGSNTLAMLASMLETFPEGKSILFDIMKTDELHINLFSYLGTGSFSALTDTILFLQERGNGDLLLKSCKKLSYLQISPEILTVLPSEANDEMNMLTLHKMMEPDFRDLETHSTKEQIAKYTNHWFLDGWLSLSFYWWSIYMIYGIKGKIMRWWHRIKMIKWVKLAIHFFAPNGGMTNPSLIRLCVVPLDQFNSYSEFPVDRHKDNNDVGDSSFIERWLYEILGGQTIKLAQDAGILYKQKESDAVIPYKNISAFIQSATNQHENDVLFQGESVFEAMILHKWKKFARKRFFAMYLICFTYYISYTLSVLFSRETFGYTLGTTITNNRGHLACISLMFITGGLLFIQETRQFSKSRSRFAYLTSPYNVLDILACVLPAISFWQVINNYAGIGITLETIIQLIRSVYKVLFIMLLVIFAFTHAFMVLLSHKEDSFFQEQYKGSVNLRSSGEAFSDENEVTFHDTSANNNFGNPFKAFSIVWFFVWGVWDPINDGDAGDDYMVILLAIMFSLLAILLFINLIIALMSSKVEEVKKRGKKVWISHFAAVVAEIELLWCTKSERRSRNNNPAFVYYVAKRSDIMYQRESLKTENDLLIQKIRAQIEAANEKSLNYQIFDSITELSSICKSDCFDPDRLHFKLPLSSKLDRRHKRTAFVKYVVPALKYLSQETGYTVMSWCEKEIETQILSNLQGNNYSTSACDTKYADDLGVNSSTNKEELFTESSSRISRENVAHSDGTIKLITKCSGALQHLIQKHPNASINTMCLKEVHGLQIIKNQATLTKVSLCKESKKWSVVEVRSSEIPVDWVSHSYWLLMFELMATLVLAQSKQEHVNDMLINESTGFSPRSSSTEGSLGWFNVHIVFVAFFDRRSKASTIKSTVTIETTIKVLGHANILLDIATNDSFKDENEGDAVESKANNNGTANAVQAKVISGHAEQEAIDQMLLPYLQLQITGKFEYI</sequence>
<dbReference type="InterPro" id="IPR024862">
    <property type="entry name" value="TRPV"/>
</dbReference>
<dbReference type="OrthoDB" id="2377581at2759"/>
<accession>A0A0C9M8S8</accession>
<reference evidence="8" key="1">
    <citation type="submission" date="2014-09" db="EMBL/GenBank/DDBJ databases">
        <title>Draft genome sequence of an oleaginous Mucoromycotina fungus Mucor ambiguus NBRC6742.</title>
        <authorList>
            <person name="Takeda I."/>
            <person name="Yamane N."/>
            <person name="Morita T."/>
            <person name="Tamano K."/>
            <person name="Machida M."/>
            <person name="Baker S."/>
            <person name="Koike H."/>
        </authorList>
    </citation>
    <scope>NUCLEOTIDE SEQUENCE</scope>
    <source>
        <strain evidence="8">NBRC 6742</strain>
    </source>
</reference>
<evidence type="ECO:0000256" key="6">
    <source>
        <dbReference type="SAM" id="Phobius"/>
    </source>
</evidence>
<evidence type="ECO:0000313" key="8">
    <source>
        <dbReference type="EMBL" id="GAN03584.1"/>
    </source>
</evidence>
<protein>
    <recommendedName>
        <fullName evidence="7">Ion transport domain-containing protein</fullName>
    </recommendedName>
</protein>
<feature type="domain" description="Ion transport" evidence="7">
    <location>
        <begin position="450"/>
        <end position="655"/>
    </location>
</feature>
<dbReference type="InterPro" id="IPR005821">
    <property type="entry name" value="Ion_trans_dom"/>
</dbReference>
<evidence type="ECO:0000256" key="1">
    <source>
        <dbReference type="ARBA" id="ARBA00004141"/>
    </source>
</evidence>
<dbReference type="PANTHER" id="PTHR10582:SF2">
    <property type="entry name" value="INACTIVE"/>
    <property type="match status" value="1"/>
</dbReference>
<feature type="transmembrane region" description="Helical" evidence="6">
    <location>
        <begin position="487"/>
        <end position="506"/>
    </location>
</feature>
<evidence type="ECO:0000256" key="2">
    <source>
        <dbReference type="ARBA" id="ARBA00022692"/>
    </source>
</evidence>
<feature type="transmembrane region" description="Helical" evidence="6">
    <location>
        <begin position="412"/>
        <end position="430"/>
    </location>
</feature>
<feature type="transmembrane region" description="Helical" evidence="6">
    <location>
        <begin position="246"/>
        <end position="267"/>
    </location>
</feature>
<keyword evidence="2 6" id="KW-0812">Transmembrane</keyword>
<comment type="subcellular location">
    <subcellularLocation>
        <location evidence="1">Membrane</location>
        <topology evidence="1">Multi-pass membrane protein</topology>
    </subcellularLocation>
</comment>
<dbReference type="AlphaFoldDB" id="A0A0C9M8S8"/>
<evidence type="ECO:0000256" key="3">
    <source>
        <dbReference type="ARBA" id="ARBA00022737"/>
    </source>
</evidence>
<keyword evidence="3" id="KW-0677">Repeat</keyword>
<name>A0A0C9M8S8_9FUNG</name>
<evidence type="ECO:0000256" key="4">
    <source>
        <dbReference type="ARBA" id="ARBA00022989"/>
    </source>
</evidence>
<gene>
    <name evidence="8" type="ORF">MAM1_0043d03039</name>
</gene>
<organism evidence="8">
    <name type="scientific">Mucor ambiguus</name>
    <dbReference type="NCBI Taxonomy" id="91626"/>
    <lineage>
        <taxon>Eukaryota</taxon>
        <taxon>Fungi</taxon>
        <taxon>Fungi incertae sedis</taxon>
        <taxon>Mucoromycota</taxon>
        <taxon>Mucoromycotina</taxon>
        <taxon>Mucoromycetes</taxon>
        <taxon>Mucorales</taxon>
        <taxon>Mucorineae</taxon>
        <taxon>Mucoraceae</taxon>
        <taxon>Mucor</taxon>
    </lineage>
</organism>
<feature type="transmembrane region" description="Helical" evidence="6">
    <location>
        <begin position="526"/>
        <end position="548"/>
    </location>
</feature>
<dbReference type="GO" id="GO:0005886">
    <property type="term" value="C:plasma membrane"/>
    <property type="evidence" value="ECO:0007669"/>
    <property type="project" value="TreeGrafter"/>
</dbReference>
<dbReference type="STRING" id="91626.A0A0C9M8S8"/>
<evidence type="ECO:0000256" key="5">
    <source>
        <dbReference type="ARBA" id="ARBA00023136"/>
    </source>
</evidence>
<dbReference type="PANTHER" id="PTHR10582">
    <property type="entry name" value="TRANSIENT RECEPTOR POTENTIAL ION CHANNEL PROTEIN"/>
    <property type="match status" value="1"/>
</dbReference>
<dbReference type="GO" id="GO:0098703">
    <property type="term" value="P:calcium ion import across plasma membrane"/>
    <property type="evidence" value="ECO:0007669"/>
    <property type="project" value="TreeGrafter"/>
</dbReference>
<feature type="transmembrane region" description="Helical" evidence="6">
    <location>
        <begin position="620"/>
        <end position="647"/>
    </location>
</feature>
<evidence type="ECO:0000313" key="9">
    <source>
        <dbReference type="Proteomes" id="UP000053815"/>
    </source>
</evidence>
<evidence type="ECO:0000259" key="7">
    <source>
        <dbReference type="Pfam" id="PF00520"/>
    </source>
</evidence>
<proteinExistence type="predicted"/>
<keyword evidence="5 6" id="KW-0472">Membrane</keyword>
<dbReference type="EMBL" id="DF836332">
    <property type="protein sequence ID" value="GAN03584.1"/>
    <property type="molecule type" value="Genomic_DNA"/>
</dbReference>
<keyword evidence="4 6" id="KW-1133">Transmembrane helix</keyword>
<dbReference type="Gene3D" id="1.10.287.70">
    <property type="match status" value="1"/>
</dbReference>
<feature type="transmembrane region" description="Helical" evidence="6">
    <location>
        <begin position="450"/>
        <end position="467"/>
    </location>
</feature>
<dbReference type="Proteomes" id="UP000053815">
    <property type="component" value="Unassembled WGS sequence"/>
</dbReference>
<keyword evidence="9" id="KW-1185">Reference proteome</keyword>